<dbReference type="Proteomes" id="UP001516023">
    <property type="component" value="Unassembled WGS sequence"/>
</dbReference>
<evidence type="ECO:0000313" key="5">
    <source>
        <dbReference type="Proteomes" id="UP001516023"/>
    </source>
</evidence>
<dbReference type="SUPFAM" id="SSF55856">
    <property type="entry name" value="Cytochrome b5-like heme/steroid binding domain"/>
    <property type="match status" value="1"/>
</dbReference>
<proteinExistence type="inferred from homology"/>
<dbReference type="Pfam" id="PF00173">
    <property type="entry name" value="Cyt-b5"/>
    <property type="match status" value="1"/>
</dbReference>
<gene>
    <name evidence="4" type="ORF">HJC23_011197</name>
</gene>
<accession>A0ABD3PW49</accession>
<dbReference type="EMBL" id="JABMIG020000106">
    <property type="protein sequence ID" value="KAL3792032.1"/>
    <property type="molecule type" value="Genomic_DNA"/>
</dbReference>
<evidence type="ECO:0000313" key="4">
    <source>
        <dbReference type="EMBL" id="KAL3792032.1"/>
    </source>
</evidence>
<evidence type="ECO:0000256" key="2">
    <source>
        <dbReference type="SAM" id="MobiDB-lite"/>
    </source>
</evidence>
<dbReference type="AlphaFoldDB" id="A0ABD3PW49"/>
<dbReference type="PANTHER" id="PTHR10281:SF76">
    <property type="entry name" value="CALCUTTA CUP-RELATED"/>
    <property type="match status" value="1"/>
</dbReference>
<dbReference type="PANTHER" id="PTHR10281">
    <property type="entry name" value="MEMBRANE-ASSOCIATED PROGESTERONE RECEPTOR COMPONENT-RELATED"/>
    <property type="match status" value="1"/>
</dbReference>
<dbReference type="SMART" id="SM01117">
    <property type="entry name" value="Cyt-b5"/>
    <property type="match status" value="1"/>
</dbReference>
<dbReference type="InterPro" id="IPR036400">
    <property type="entry name" value="Cyt_B5-like_heme/steroid_sf"/>
</dbReference>
<name>A0ABD3PW49_9STRA</name>
<evidence type="ECO:0000256" key="1">
    <source>
        <dbReference type="ARBA" id="ARBA00038357"/>
    </source>
</evidence>
<dbReference type="InterPro" id="IPR050577">
    <property type="entry name" value="MAPR/NEUFC/NENF-like"/>
</dbReference>
<feature type="compositionally biased region" description="Polar residues" evidence="2">
    <location>
        <begin position="197"/>
        <end position="211"/>
    </location>
</feature>
<dbReference type="Gene3D" id="3.10.120.10">
    <property type="entry name" value="Cytochrome b5-like heme/steroid binding domain"/>
    <property type="match status" value="1"/>
</dbReference>
<reference evidence="4 5" key="1">
    <citation type="journal article" date="2020" name="G3 (Bethesda)">
        <title>Improved Reference Genome for Cyclotella cryptica CCMP332, a Model for Cell Wall Morphogenesis, Salinity Adaptation, and Lipid Production in Diatoms (Bacillariophyta).</title>
        <authorList>
            <person name="Roberts W.R."/>
            <person name="Downey K.M."/>
            <person name="Ruck E.C."/>
            <person name="Traller J.C."/>
            <person name="Alverson A.J."/>
        </authorList>
    </citation>
    <scope>NUCLEOTIDE SEQUENCE [LARGE SCALE GENOMIC DNA]</scope>
    <source>
        <strain evidence="4 5">CCMP332</strain>
    </source>
</reference>
<sequence length="211" mass="23802">MPVPIWLAITIGATGIALARVDYNMFFMRFFRDLSRSKARARLHNNKYAMIPVMLGIEKPIKIEDDINAEIVMTITREQLEEMDGFDGAPLYLAIKGRVYDVSAGEKFYGDGKDYHEWVGKDASRSFGTGCRGGIDRTGMECLSSSLEGLTEKELKEIDRWVELYETHDKYTFVGHLVDDPVDEILENVQEEEGTDTEQSSGQTTTENVVA</sequence>
<keyword evidence="5" id="KW-1185">Reference proteome</keyword>
<protein>
    <recommendedName>
        <fullName evidence="3">Cytochrome b5 heme-binding domain-containing protein</fullName>
    </recommendedName>
</protein>
<comment type="similarity">
    <text evidence="1">Belongs to the cytochrome b5 family. MAPR subfamily.</text>
</comment>
<comment type="caution">
    <text evidence="4">The sequence shown here is derived from an EMBL/GenBank/DDBJ whole genome shotgun (WGS) entry which is preliminary data.</text>
</comment>
<feature type="region of interest" description="Disordered" evidence="2">
    <location>
        <begin position="191"/>
        <end position="211"/>
    </location>
</feature>
<dbReference type="InterPro" id="IPR001199">
    <property type="entry name" value="Cyt_B5-like_heme/steroid-bd"/>
</dbReference>
<feature type="domain" description="Cytochrome b5 heme-binding" evidence="3">
    <location>
        <begin position="75"/>
        <end position="178"/>
    </location>
</feature>
<evidence type="ECO:0000259" key="3">
    <source>
        <dbReference type="SMART" id="SM01117"/>
    </source>
</evidence>
<organism evidence="4 5">
    <name type="scientific">Cyclotella cryptica</name>
    <dbReference type="NCBI Taxonomy" id="29204"/>
    <lineage>
        <taxon>Eukaryota</taxon>
        <taxon>Sar</taxon>
        <taxon>Stramenopiles</taxon>
        <taxon>Ochrophyta</taxon>
        <taxon>Bacillariophyta</taxon>
        <taxon>Coscinodiscophyceae</taxon>
        <taxon>Thalassiosirophycidae</taxon>
        <taxon>Stephanodiscales</taxon>
        <taxon>Stephanodiscaceae</taxon>
        <taxon>Cyclotella</taxon>
    </lineage>
</organism>